<feature type="domain" description="LysM" evidence="3">
    <location>
        <begin position="42"/>
        <end position="85"/>
    </location>
</feature>
<protein>
    <submittedName>
        <fullName evidence="4">LysM peptidoglycan-binding domain-containing protein</fullName>
    </submittedName>
</protein>
<dbReference type="PANTHER" id="PTHR33734">
    <property type="entry name" value="LYSM DOMAIN-CONTAINING GPI-ANCHORED PROTEIN 2"/>
    <property type="match status" value="1"/>
</dbReference>
<dbReference type="InterPro" id="IPR018392">
    <property type="entry name" value="LysM"/>
</dbReference>
<dbReference type="SMART" id="SM00257">
    <property type="entry name" value="LysM"/>
    <property type="match status" value="2"/>
</dbReference>
<keyword evidence="5" id="KW-1185">Reference proteome</keyword>
<dbReference type="CDD" id="cd00118">
    <property type="entry name" value="LysM"/>
    <property type="match status" value="2"/>
</dbReference>
<dbReference type="Gene3D" id="2.40.40.10">
    <property type="entry name" value="RlpA-like domain"/>
    <property type="match status" value="1"/>
</dbReference>
<dbReference type="Gene3D" id="3.10.350.10">
    <property type="entry name" value="LysM domain"/>
    <property type="match status" value="2"/>
</dbReference>
<keyword evidence="2" id="KW-0732">Signal</keyword>
<evidence type="ECO:0000313" key="5">
    <source>
        <dbReference type="Proteomes" id="UP001597094"/>
    </source>
</evidence>
<feature type="compositionally biased region" description="Low complexity" evidence="1">
    <location>
        <begin position="188"/>
        <end position="213"/>
    </location>
</feature>
<dbReference type="EMBL" id="JBHTLD010000103">
    <property type="protein sequence ID" value="MFD1186934.1"/>
    <property type="molecule type" value="Genomic_DNA"/>
</dbReference>
<proteinExistence type="predicted"/>
<dbReference type="PROSITE" id="PS51782">
    <property type="entry name" value="LYSM"/>
    <property type="match status" value="2"/>
</dbReference>
<feature type="domain" description="LysM" evidence="3">
    <location>
        <begin position="119"/>
        <end position="162"/>
    </location>
</feature>
<dbReference type="InterPro" id="IPR036779">
    <property type="entry name" value="LysM_dom_sf"/>
</dbReference>
<dbReference type="PANTHER" id="PTHR33734:SF22">
    <property type="entry name" value="MEMBRANE-BOUND LYTIC MUREIN TRANSGLYCOSYLASE D"/>
    <property type="match status" value="1"/>
</dbReference>
<dbReference type="Proteomes" id="UP001597094">
    <property type="component" value="Unassembled WGS sequence"/>
</dbReference>
<dbReference type="RefSeq" id="WP_377527855.1">
    <property type="nucleotide sequence ID" value="NZ_JBHTLD010000103.1"/>
</dbReference>
<name>A0ABW3SPX0_9BACT</name>
<comment type="caution">
    <text evidence="4">The sequence shown here is derived from an EMBL/GenBank/DDBJ whole genome shotgun (WGS) entry which is preliminary data.</text>
</comment>
<sequence>MLRSILITLVVVPALSFSANAFGTEAVRDSVGMERKGGKLFVKHKVEPKETLYALSRKYNVPVDQIVGANPSVQTAIKIGEIVLIPRGFVSMGATTPAASTTAPAASNRTYTVNDGGNKLHTVEPKQTLYAISRMYNVSVDNIKAWNNLPDNNIEIGTQLIVGKGMAQATKKPIYVPEPDDEIKQPEATTTTAAPSASANTTPATPVSTASASERVDEKATETEVAGVKKMLESGMAEMIDAKSNDTNKYLALHKTAPVGTIMQVKNTMNGEVVYVRVIGKLPDTGANDKVVVRLSKKAYQKLGAVDQRFRVELSYMP</sequence>
<evidence type="ECO:0000256" key="2">
    <source>
        <dbReference type="SAM" id="SignalP"/>
    </source>
</evidence>
<reference evidence="5" key="1">
    <citation type="journal article" date="2019" name="Int. J. Syst. Evol. Microbiol.">
        <title>The Global Catalogue of Microorganisms (GCM) 10K type strain sequencing project: providing services to taxonomists for standard genome sequencing and annotation.</title>
        <authorList>
            <consortium name="The Broad Institute Genomics Platform"/>
            <consortium name="The Broad Institute Genome Sequencing Center for Infectious Disease"/>
            <person name="Wu L."/>
            <person name="Ma J."/>
        </authorList>
    </citation>
    <scope>NUCLEOTIDE SEQUENCE [LARGE SCALE GENOMIC DNA]</scope>
    <source>
        <strain evidence="5">JCM 31319</strain>
    </source>
</reference>
<organism evidence="4 5">
    <name type="scientific">Pontibacter rugosus</name>
    <dbReference type="NCBI Taxonomy" id="1745966"/>
    <lineage>
        <taxon>Bacteria</taxon>
        <taxon>Pseudomonadati</taxon>
        <taxon>Bacteroidota</taxon>
        <taxon>Cytophagia</taxon>
        <taxon>Cytophagales</taxon>
        <taxon>Hymenobacteraceae</taxon>
        <taxon>Pontibacter</taxon>
    </lineage>
</organism>
<dbReference type="SUPFAM" id="SSF54106">
    <property type="entry name" value="LysM domain"/>
    <property type="match status" value="2"/>
</dbReference>
<evidence type="ECO:0000313" key="4">
    <source>
        <dbReference type="EMBL" id="MFD1186934.1"/>
    </source>
</evidence>
<evidence type="ECO:0000256" key="1">
    <source>
        <dbReference type="SAM" id="MobiDB-lite"/>
    </source>
</evidence>
<feature type="chain" id="PRO_5045654548" evidence="2">
    <location>
        <begin position="22"/>
        <end position="318"/>
    </location>
</feature>
<dbReference type="InterPro" id="IPR036908">
    <property type="entry name" value="RlpA-like_sf"/>
</dbReference>
<gene>
    <name evidence="4" type="ORF">ACFQ2O_12025</name>
</gene>
<feature type="region of interest" description="Disordered" evidence="1">
    <location>
        <begin position="188"/>
        <end position="223"/>
    </location>
</feature>
<feature type="signal peptide" evidence="2">
    <location>
        <begin position="1"/>
        <end position="21"/>
    </location>
</feature>
<dbReference type="Pfam" id="PF01476">
    <property type="entry name" value="LysM"/>
    <property type="match status" value="2"/>
</dbReference>
<evidence type="ECO:0000259" key="3">
    <source>
        <dbReference type="PROSITE" id="PS51782"/>
    </source>
</evidence>
<accession>A0ABW3SPX0</accession>